<name>A0A9W4K1G5_9EURO</name>
<dbReference type="Proteomes" id="UP001152649">
    <property type="component" value="Unassembled WGS sequence"/>
</dbReference>
<sequence length="503" mass="55904">MNEGSLWYKMMPAAMLLFFNFGLIVWAVSSADFAHRGVLATNQLTNRLVFAHFMVCSEQGRHPINMNNPLTLTYQQIGSTSNRQNTSDYDEDMRRAKSLGIDAFALDIGVDTYTNHQLDMAYESAAQNAMKVFISFDFNWWKTDQAVKIGEMIAHFATRPAQLIVDNKVFASTFAGDGLDVPALRAAAGIPIFFAPNFHPGLGADVSSVDGLFNWMAWPNNGRNKAPTPHSNVSVGDGDRVYINALAGRPYIAPEPRKAVSPWFFTHFGPEVSYSKNWVFPSDLLWYDRWHEILTMLPRFIEIVTWNDYGESHYTGPLHAPHTDNGASKWVNDMPHGGWLEMAKPFIAAFKAGASSPDDYITSDQLIYWYRPALRGEDCDSTDTCTVQANNSSGDYFFGRPGGWESVRDSVFVVSLLQSPASIQINSGGRLYQYDAPAGAFSQVAPMKSGDQSFSVYRDGKTILAGTSLKRIIDGCVCGLYNFNAYGKLLAHQPFISSSNLRV</sequence>
<dbReference type="Pfam" id="PF03659">
    <property type="entry name" value="Glyco_hydro_71"/>
    <property type="match status" value="1"/>
</dbReference>
<protein>
    <submittedName>
        <fullName evidence="1">Uncharacterized protein</fullName>
    </submittedName>
</protein>
<proteinExistence type="predicted"/>
<dbReference type="InterPro" id="IPR005197">
    <property type="entry name" value="Glyco_hydro_71"/>
</dbReference>
<dbReference type="EMBL" id="CAJVPG010000445">
    <property type="protein sequence ID" value="CAG8424399.1"/>
    <property type="molecule type" value="Genomic_DNA"/>
</dbReference>
<dbReference type="OrthoDB" id="3257981at2759"/>
<dbReference type="GO" id="GO:0051118">
    <property type="term" value="F:glucan endo-1,3-alpha-glucosidase activity"/>
    <property type="evidence" value="ECO:0007669"/>
    <property type="project" value="InterPro"/>
</dbReference>
<gene>
    <name evidence="1" type="ORF">PSALAMII_LOCUS10229</name>
</gene>
<dbReference type="CDD" id="cd11577">
    <property type="entry name" value="GH71"/>
    <property type="match status" value="1"/>
</dbReference>
<reference evidence="1" key="1">
    <citation type="submission" date="2021-07" db="EMBL/GenBank/DDBJ databases">
        <authorList>
            <person name="Branca A.L. A."/>
        </authorList>
    </citation>
    <scope>NUCLEOTIDE SEQUENCE</scope>
</reference>
<organism evidence="1 2">
    <name type="scientific">Penicillium salamii</name>
    <dbReference type="NCBI Taxonomy" id="1612424"/>
    <lineage>
        <taxon>Eukaryota</taxon>
        <taxon>Fungi</taxon>
        <taxon>Dikarya</taxon>
        <taxon>Ascomycota</taxon>
        <taxon>Pezizomycotina</taxon>
        <taxon>Eurotiomycetes</taxon>
        <taxon>Eurotiomycetidae</taxon>
        <taxon>Eurotiales</taxon>
        <taxon>Aspergillaceae</taxon>
        <taxon>Penicillium</taxon>
    </lineage>
</organism>
<dbReference type="Gene3D" id="3.20.20.80">
    <property type="entry name" value="Glycosidases"/>
    <property type="match status" value="1"/>
</dbReference>
<comment type="caution">
    <text evidence="1">The sequence shown here is derived from an EMBL/GenBank/DDBJ whole genome shotgun (WGS) entry which is preliminary data.</text>
</comment>
<evidence type="ECO:0000313" key="1">
    <source>
        <dbReference type="EMBL" id="CAG8424399.1"/>
    </source>
</evidence>
<accession>A0A9W4K1G5</accession>
<evidence type="ECO:0000313" key="2">
    <source>
        <dbReference type="Proteomes" id="UP001152649"/>
    </source>
</evidence>
<keyword evidence="2" id="KW-1185">Reference proteome</keyword>
<dbReference type="AlphaFoldDB" id="A0A9W4K1G5"/>